<feature type="compositionally biased region" description="Basic and acidic residues" evidence="4">
    <location>
        <begin position="281"/>
        <end position="292"/>
    </location>
</feature>
<feature type="compositionally biased region" description="Low complexity" evidence="4">
    <location>
        <begin position="335"/>
        <end position="354"/>
    </location>
</feature>
<dbReference type="EMBL" id="NIVC01000010">
    <property type="protein sequence ID" value="PAA94433.1"/>
    <property type="molecule type" value="Genomic_DNA"/>
</dbReference>
<evidence type="ECO:0000313" key="6">
    <source>
        <dbReference type="Proteomes" id="UP000215902"/>
    </source>
</evidence>
<dbReference type="Proteomes" id="UP000215902">
    <property type="component" value="Unassembled WGS sequence"/>
</dbReference>
<accession>A0A267H828</accession>
<dbReference type="PANTHER" id="PTHR19423">
    <property type="entry name" value="SH3 DOMAIN-BINDING PROTEIN 5"/>
    <property type="match status" value="1"/>
</dbReference>
<keyword evidence="2 3" id="KW-0175">Coiled coil</keyword>
<dbReference type="GO" id="GO:0035556">
    <property type="term" value="P:intracellular signal transduction"/>
    <property type="evidence" value="ECO:0007669"/>
    <property type="project" value="InterPro"/>
</dbReference>
<feature type="region of interest" description="Disordered" evidence="4">
    <location>
        <begin position="277"/>
        <end position="313"/>
    </location>
</feature>
<dbReference type="GO" id="GO:0004860">
    <property type="term" value="F:protein kinase inhibitor activity"/>
    <property type="evidence" value="ECO:0007669"/>
    <property type="project" value="TreeGrafter"/>
</dbReference>
<dbReference type="Pfam" id="PF05276">
    <property type="entry name" value="SH3BP5"/>
    <property type="match status" value="1"/>
</dbReference>
<evidence type="ECO:0000313" key="5">
    <source>
        <dbReference type="EMBL" id="PAA94433.1"/>
    </source>
</evidence>
<evidence type="ECO:0000256" key="1">
    <source>
        <dbReference type="ARBA" id="ARBA00007796"/>
    </source>
</evidence>
<dbReference type="GO" id="GO:0005737">
    <property type="term" value="C:cytoplasm"/>
    <property type="evidence" value="ECO:0007669"/>
    <property type="project" value="TreeGrafter"/>
</dbReference>
<organism evidence="5 6">
    <name type="scientific">Macrostomum lignano</name>
    <dbReference type="NCBI Taxonomy" id="282301"/>
    <lineage>
        <taxon>Eukaryota</taxon>
        <taxon>Metazoa</taxon>
        <taxon>Spiralia</taxon>
        <taxon>Lophotrochozoa</taxon>
        <taxon>Platyhelminthes</taxon>
        <taxon>Rhabditophora</taxon>
        <taxon>Macrostomorpha</taxon>
        <taxon>Macrostomida</taxon>
        <taxon>Macrostomidae</taxon>
        <taxon>Macrostomum</taxon>
    </lineage>
</organism>
<evidence type="ECO:0000256" key="3">
    <source>
        <dbReference type="SAM" id="Coils"/>
    </source>
</evidence>
<feature type="region of interest" description="Disordered" evidence="4">
    <location>
        <begin position="330"/>
        <end position="379"/>
    </location>
</feature>
<proteinExistence type="inferred from homology"/>
<gene>
    <name evidence="5" type="ORF">BOX15_Mlig005756g1</name>
</gene>
<dbReference type="AlphaFoldDB" id="A0A267H828"/>
<comment type="caution">
    <text evidence="5">The sequence shown here is derived from an EMBL/GenBank/DDBJ whole genome shotgun (WGS) entry which is preliminary data.</text>
</comment>
<dbReference type="PANTHER" id="PTHR19423:SF1">
    <property type="entry name" value="SH3 DOMAIN-BINDING PROTEIN 5"/>
    <property type="match status" value="1"/>
</dbReference>
<feature type="region of interest" description="Disordered" evidence="4">
    <location>
        <begin position="225"/>
        <end position="247"/>
    </location>
</feature>
<keyword evidence="6" id="KW-1185">Reference proteome</keyword>
<reference evidence="5 6" key="1">
    <citation type="submission" date="2017-06" db="EMBL/GenBank/DDBJ databases">
        <title>A platform for efficient transgenesis in Macrostomum lignano, a flatworm model organism for stem cell research.</title>
        <authorList>
            <person name="Berezikov E."/>
        </authorList>
    </citation>
    <scope>NUCLEOTIDE SEQUENCE [LARGE SCALE GENOMIC DNA]</scope>
    <source>
        <strain evidence="5">DV1</strain>
        <tissue evidence="5">Whole organism</tissue>
    </source>
</reference>
<dbReference type="STRING" id="282301.A0A267H828"/>
<sequence>MSLNKPIIHESDTEEIYEENKDQIQEQLEKINDAYSYVNCLQTELEACTAEFNAQMSAAKVELVALRKRIGAKRIEKAAPYYRQLAERARAQDLAADAARQYQRSLSELQAARETLEVAENAQKPSVQTDAAGAAAACLDEAAASWEEHLSLARQRVVYAEQELERCRYEHQLHSKQYSKASEQLASLKAKQERLIESCRPFYELKMARERTLTELEDRRQQLTERLGGQKRAHKEAMSSLEAISSDMHMSRRLAQLHRRRLQRQVSPADHVSISLTADAESMRSDCSEESRQLTLPPAAPSSASVPPSPARGRIVSRLGHVTEHPLLQSVSGLSASSSSKSSNAAAASAAAAPPSSPTLADARHSTASASSPATLDPS</sequence>
<dbReference type="OrthoDB" id="446789at2759"/>
<feature type="coiled-coil region" evidence="3">
    <location>
        <begin position="95"/>
        <end position="122"/>
    </location>
</feature>
<protein>
    <recommendedName>
        <fullName evidence="7">SH3 domain-binding protein 5-like</fullName>
    </recommendedName>
</protein>
<evidence type="ECO:0000256" key="2">
    <source>
        <dbReference type="ARBA" id="ARBA00023054"/>
    </source>
</evidence>
<name>A0A267H828_9PLAT</name>
<evidence type="ECO:0000256" key="4">
    <source>
        <dbReference type="SAM" id="MobiDB-lite"/>
    </source>
</evidence>
<dbReference type="InterPro" id="IPR007940">
    <property type="entry name" value="SH3BP5"/>
</dbReference>
<evidence type="ECO:0008006" key="7">
    <source>
        <dbReference type="Google" id="ProtNLM"/>
    </source>
</evidence>
<feature type="compositionally biased region" description="Polar residues" evidence="4">
    <location>
        <begin position="366"/>
        <end position="379"/>
    </location>
</feature>
<comment type="similarity">
    <text evidence="1">Belongs to the SH3BP5 family.</text>
</comment>